<name>A0A0G3LZ14_CHRGL</name>
<dbReference type="STRING" id="1324352.OK18_02170"/>
<keyword evidence="1" id="KW-0812">Transmembrane</keyword>
<evidence type="ECO:0000256" key="1">
    <source>
        <dbReference type="SAM" id="Phobius"/>
    </source>
</evidence>
<accession>A0A0G3LZ14</accession>
<organism evidence="2 3">
    <name type="scientific">Chryseobacterium gallinarum</name>
    <dbReference type="NCBI Taxonomy" id="1324352"/>
    <lineage>
        <taxon>Bacteria</taxon>
        <taxon>Pseudomonadati</taxon>
        <taxon>Bacteroidota</taxon>
        <taxon>Flavobacteriia</taxon>
        <taxon>Flavobacteriales</taxon>
        <taxon>Weeksellaceae</taxon>
        <taxon>Chryseobacterium group</taxon>
        <taxon>Chryseobacterium</taxon>
    </lineage>
</organism>
<dbReference type="EMBL" id="CP009928">
    <property type="protein sequence ID" value="AKK71605.1"/>
    <property type="molecule type" value="Genomic_DNA"/>
</dbReference>
<dbReference type="OrthoDB" id="1256286at2"/>
<feature type="transmembrane region" description="Helical" evidence="1">
    <location>
        <begin position="12"/>
        <end position="34"/>
    </location>
</feature>
<keyword evidence="1" id="KW-1133">Transmembrane helix</keyword>
<gene>
    <name evidence="2" type="ORF">OK18_02170</name>
</gene>
<dbReference type="KEGG" id="cgn:OK18_02170"/>
<evidence type="ECO:0000313" key="3">
    <source>
        <dbReference type="Proteomes" id="UP000035213"/>
    </source>
</evidence>
<evidence type="ECO:0000313" key="2">
    <source>
        <dbReference type="EMBL" id="AKK71605.1"/>
    </source>
</evidence>
<dbReference type="PATRIC" id="fig|1324352.5.peg.466"/>
<reference evidence="2 3" key="1">
    <citation type="submission" date="2014-11" db="EMBL/GenBank/DDBJ databases">
        <authorList>
            <person name="Park G.-S."/>
            <person name="Hong S.-J."/>
            <person name="Jung B.K."/>
            <person name="Khan A.R."/>
            <person name="Kwak Y."/>
            <person name="Shin J.-H."/>
        </authorList>
    </citation>
    <scope>NUCLEOTIDE SEQUENCE [LARGE SCALE GENOMIC DNA]</scope>
    <source>
        <strain evidence="2 3">DSM 27622</strain>
    </source>
</reference>
<dbReference type="RefSeq" id="WP_053326943.1">
    <property type="nucleotide sequence ID" value="NZ_CP009928.1"/>
</dbReference>
<dbReference type="Proteomes" id="UP000035213">
    <property type="component" value="Chromosome"/>
</dbReference>
<sequence>MKTILKLLLEILFLLIGVPVFMTLFCTGFIYTLIKHIIKWDYSLSKQFTPILRSINLVFDGLANAGAGELLNDSLTIKNDFVRFGKWYETISAVTGLIQQYEKDTWLRKFLKILGKNHCAEAITEMQAYYYNHLFTKK</sequence>
<proteinExistence type="predicted"/>
<dbReference type="AlphaFoldDB" id="A0A0G3LZ14"/>
<protein>
    <submittedName>
        <fullName evidence="2">Uncharacterized protein</fullName>
    </submittedName>
</protein>
<keyword evidence="1" id="KW-0472">Membrane</keyword>